<gene>
    <name evidence="1" type="ORF">PY650_33245</name>
</gene>
<comment type="caution">
    <text evidence="1">The sequence shown here is derived from an EMBL/GenBank/DDBJ whole genome shotgun (WGS) entry which is preliminary data.</text>
</comment>
<name>A0ABT7KP54_9HYPH</name>
<dbReference type="InterPro" id="IPR023389">
    <property type="entry name" value="DOPA-like_sf"/>
</dbReference>
<proteinExistence type="predicted"/>
<organism evidence="1 2">
    <name type="scientific">Rhizobium calliandrae</name>
    <dbReference type="NCBI Taxonomy" id="1312182"/>
    <lineage>
        <taxon>Bacteria</taxon>
        <taxon>Pseudomonadati</taxon>
        <taxon>Pseudomonadota</taxon>
        <taxon>Alphaproteobacteria</taxon>
        <taxon>Hyphomicrobiales</taxon>
        <taxon>Rhizobiaceae</taxon>
        <taxon>Rhizobium/Agrobacterium group</taxon>
        <taxon>Rhizobium</taxon>
    </lineage>
</organism>
<evidence type="ECO:0000313" key="2">
    <source>
        <dbReference type="Proteomes" id="UP001172630"/>
    </source>
</evidence>
<dbReference type="SUPFAM" id="SSF143410">
    <property type="entry name" value="DOPA-like"/>
    <property type="match status" value="1"/>
</dbReference>
<accession>A0ABT7KP54</accession>
<dbReference type="Pfam" id="PF08883">
    <property type="entry name" value="DOPA_dioxygen"/>
    <property type="match status" value="1"/>
</dbReference>
<reference evidence="1" key="1">
    <citation type="submission" date="2023-06" db="EMBL/GenBank/DDBJ databases">
        <title>Phylogenetic Diversity of Rhizobium strains.</title>
        <authorList>
            <person name="Moura F.T."/>
            <person name="Helene L.C.F."/>
            <person name="Hungria M."/>
        </authorList>
    </citation>
    <scope>NUCLEOTIDE SEQUENCE</scope>
    <source>
        <strain evidence="1">CCGE524</strain>
    </source>
</reference>
<keyword evidence="2" id="KW-1185">Reference proteome</keyword>
<evidence type="ECO:0000313" key="1">
    <source>
        <dbReference type="EMBL" id="MDL2410379.1"/>
    </source>
</evidence>
<dbReference type="Proteomes" id="UP001172630">
    <property type="component" value="Unassembled WGS sequence"/>
</dbReference>
<dbReference type="InterPro" id="IPR014980">
    <property type="entry name" value="DOPA_dioxygen"/>
</dbReference>
<dbReference type="Gene3D" id="3.30.70.1240">
    <property type="entry name" value="DOPA-like domains"/>
    <property type="match status" value="1"/>
</dbReference>
<dbReference type="PANTHER" id="PTHR36423">
    <property type="entry name" value="AFR070WP"/>
    <property type="match status" value="1"/>
</dbReference>
<sequence length="150" mass="16875">MTDTDHPLAAPDVSPIAPARPIDSIWSYHAHIYFEGPEQARVAAQLRAEIADRFPVVMGRWWDQLIGPHARPMYQVAFPPAEFARLVPWLMINRRGLAILIHPNTGEPKPDHLTNAMWLGEILDIHSGPLPDHEEREPALVPNTQPVVNP</sequence>
<dbReference type="EMBL" id="JARFYN010000079">
    <property type="protein sequence ID" value="MDL2410379.1"/>
    <property type="molecule type" value="Genomic_DNA"/>
</dbReference>
<protein>
    <submittedName>
        <fullName evidence="1">DOPA 4,5-dioxygenase family protein</fullName>
    </submittedName>
</protein>
<dbReference type="PANTHER" id="PTHR36423:SF2">
    <property type="entry name" value="AFR070WP"/>
    <property type="match status" value="1"/>
</dbReference>
<dbReference type="RefSeq" id="WP_285884248.1">
    <property type="nucleotide sequence ID" value="NZ_JARFYN010000079.1"/>
</dbReference>